<gene>
    <name evidence="18" type="ORF">LECACI_7A007512</name>
</gene>
<proteinExistence type="inferred from homology"/>
<keyword evidence="6" id="KW-0325">Glycoprotein</keyword>
<evidence type="ECO:0000256" key="8">
    <source>
        <dbReference type="ARBA" id="ARBA00022729"/>
    </source>
</evidence>
<feature type="compositionally biased region" description="Basic and acidic residues" evidence="14">
    <location>
        <begin position="553"/>
        <end position="562"/>
    </location>
</feature>
<dbReference type="AlphaFoldDB" id="A0AAI8Z4H3"/>
<evidence type="ECO:0000256" key="14">
    <source>
        <dbReference type="SAM" id="MobiDB-lite"/>
    </source>
</evidence>
<feature type="region of interest" description="Disordered" evidence="14">
    <location>
        <begin position="656"/>
        <end position="775"/>
    </location>
</feature>
<feature type="domain" description="CFEM" evidence="16">
    <location>
        <begin position="55"/>
        <end position="106"/>
    </location>
</feature>
<dbReference type="GO" id="GO:0005576">
    <property type="term" value="C:extracellular region"/>
    <property type="evidence" value="ECO:0007669"/>
    <property type="project" value="UniProtKB-SubCell"/>
</dbReference>
<evidence type="ECO:0000313" key="19">
    <source>
        <dbReference type="Proteomes" id="UP001296104"/>
    </source>
</evidence>
<dbReference type="EMBL" id="CAVMBE010000062">
    <property type="protein sequence ID" value="CAK4032354.1"/>
    <property type="molecule type" value="Genomic_DNA"/>
</dbReference>
<protein>
    <recommendedName>
        <fullName evidence="20">Extracellular membrane protein CFEM domain-containing protein</fullName>
    </recommendedName>
</protein>
<evidence type="ECO:0000256" key="4">
    <source>
        <dbReference type="ARBA" id="ARBA00010031"/>
    </source>
</evidence>
<evidence type="ECO:0000259" key="16">
    <source>
        <dbReference type="Pfam" id="PF05730"/>
    </source>
</evidence>
<comment type="subcellular location">
    <subcellularLocation>
        <location evidence="2">Membrane</location>
        <topology evidence="2">Lipid-anchor</topology>
        <topology evidence="2">GPI-anchor</topology>
    </subcellularLocation>
    <subcellularLocation>
        <location evidence="1">Membrane</location>
        <topology evidence="1">Multi-pass membrane protein</topology>
    </subcellularLocation>
    <subcellularLocation>
        <location evidence="3">Secreted</location>
    </subcellularLocation>
</comment>
<keyword evidence="8" id="KW-0732">Signal</keyword>
<keyword evidence="11" id="KW-1015">Disulfide bond</keyword>
<evidence type="ECO:0000256" key="3">
    <source>
        <dbReference type="ARBA" id="ARBA00004613"/>
    </source>
</evidence>
<feature type="transmembrane region" description="Helical" evidence="15">
    <location>
        <begin position="153"/>
        <end position="172"/>
    </location>
</feature>
<dbReference type="PANTHER" id="PTHR33048">
    <property type="entry name" value="PTH11-LIKE INTEGRAL MEMBRANE PROTEIN (AFU_ORTHOLOGUE AFUA_5G11245)"/>
    <property type="match status" value="1"/>
</dbReference>
<evidence type="ECO:0000256" key="15">
    <source>
        <dbReference type="SAM" id="Phobius"/>
    </source>
</evidence>
<comment type="similarity">
    <text evidence="13">Belongs to the SAT4 family.</text>
</comment>
<feature type="transmembrane region" description="Helical" evidence="15">
    <location>
        <begin position="232"/>
        <end position="254"/>
    </location>
</feature>
<feature type="transmembrane region" description="Helical" evidence="15">
    <location>
        <begin position="315"/>
        <end position="335"/>
    </location>
</feature>
<feature type="compositionally biased region" description="Polar residues" evidence="14">
    <location>
        <begin position="715"/>
        <end position="733"/>
    </location>
</feature>
<sequence length="775" mass="84817">MATGIPELRSFKPAASIGPHTKLCQPVGDIVWILYVPKTVERSEPFADQDEFIVQVTAGSDCSASSLSCFCSNQNVTATFNTCIQSACMPPTTLLEVQRYQADTCNYPVRSKQSLHRGALWATFILATIFVLFRTLSRMPLLAGSGYSYDDHVVYFSYAMAVALAVATEITLKNGSATDEYTLTPDMIVRYMIWTYISEVLYNTLIITTKIAIILLYLRIWSVDKITKAFRIASWSIIGVLVATCIAFDFGLIFQCVPVSSTWEYIYGAMGKCVNLPALTYTFGALSVVYDVIIFFLPIHSLLKLNITWQRKLGVCTVFLVGFIVTICTIVRLQYLVRFSSRQNLTWNYQPVSMWSIIEANLSIVATCMPATAGLFQRCYRYCTGQQLSISTGHVARQRDLSDDGTTTTAVDAGDDGSYGNEKSRIDSGQDSCGKGTESEQSHTDLANVEEALARGEVDGRVRAEREEPFKTTEVGGTNSPQATSEVIDEHLADHPGSTGLVYQPGRNKVEIHHNPPSKPAESELQYRDQEDVVHNVRVIDVPQTRMPGPPIPDRHRDRSDPGRAMATLALQLPTTYMYRTNNLLSKTSSKPVQTHQNQNLFLFSLQAHPTLLNLDLNPVLVPKMRTTMPLPRRSFPALAAHGQLSRRAFTTFPRQSFATKYDQDKDSINPESNEYSKSGGDGAAAQATEKAAFDPKQTSPEEEEQMASREAGGESNNPLNVSPANTAISQPRGQQEGGAQGSEGETGGRSGRARTSGGGSPAKSGGGKSGGGSV</sequence>
<feature type="region of interest" description="Disordered" evidence="14">
    <location>
        <begin position="399"/>
        <end position="482"/>
    </location>
</feature>
<dbReference type="Pfam" id="PF05730">
    <property type="entry name" value="CFEM"/>
    <property type="match status" value="1"/>
</dbReference>
<reference evidence="18" key="1">
    <citation type="submission" date="2023-11" db="EMBL/GenBank/DDBJ databases">
        <authorList>
            <person name="Alioto T."/>
            <person name="Alioto T."/>
            <person name="Gomez Garrido J."/>
        </authorList>
    </citation>
    <scope>NUCLEOTIDE SEQUENCE</scope>
</reference>
<dbReference type="Proteomes" id="UP001296104">
    <property type="component" value="Unassembled WGS sequence"/>
</dbReference>
<evidence type="ECO:0008006" key="20">
    <source>
        <dbReference type="Google" id="ProtNLM"/>
    </source>
</evidence>
<keyword evidence="6" id="KW-0336">GPI-anchor</keyword>
<accession>A0AAI8Z4H3</accession>
<evidence type="ECO:0000256" key="7">
    <source>
        <dbReference type="ARBA" id="ARBA00022692"/>
    </source>
</evidence>
<keyword evidence="19" id="KW-1185">Reference proteome</keyword>
<evidence type="ECO:0000256" key="1">
    <source>
        <dbReference type="ARBA" id="ARBA00004141"/>
    </source>
</evidence>
<keyword evidence="9 15" id="KW-1133">Transmembrane helix</keyword>
<evidence type="ECO:0000256" key="13">
    <source>
        <dbReference type="ARBA" id="ARBA00038359"/>
    </source>
</evidence>
<keyword evidence="12" id="KW-0449">Lipoprotein</keyword>
<feature type="region of interest" description="Disordered" evidence="14">
    <location>
        <begin position="543"/>
        <end position="562"/>
    </location>
</feature>
<dbReference type="Pfam" id="PF20684">
    <property type="entry name" value="Fung_rhodopsin"/>
    <property type="match status" value="1"/>
</dbReference>
<name>A0AAI8Z4H3_9PEZI</name>
<keyword evidence="5" id="KW-0964">Secreted</keyword>
<evidence type="ECO:0000313" key="18">
    <source>
        <dbReference type="EMBL" id="CAK4032354.1"/>
    </source>
</evidence>
<organism evidence="18 19">
    <name type="scientific">Lecanosticta acicola</name>
    <dbReference type="NCBI Taxonomy" id="111012"/>
    <lineage>
        <taxon>Eukaryota</taxon>
        <taxon>Fungi</taxon>
        <taxon>Dikarya</taxon>
        <taxon>Ascomycota</taxon>
        <taxon>Pezizomycotina</taxon>
        <taxon>Dothideomycetes</taxon>
        <taxon>Dothideomycetidae</taxon>
        <taxon>Mycosphaerellales</taxon>
        <taxon>Mycosphaerellaceae</taxon>
        <taxon>Lecanosticta</taxon>
    </lineage>
</organism>
<dbReference type="InterPro" id="IPR049326">
    <property type="entry name" value="Rhodopsin_dom_fungi"/>
</dbReference>
<feature type="compositionally biased region" description="Basic and acidic residues" evidence="14">
    <location>
        <begin position="452"/>
        <end position="471"/>
    </location>
</feature>
<feature type="compositionally biased region" description="Gly residues" evidence="14">
    <location>
        <begin position="736"/>
        <end position="775"/>
    </location>
</feature>
<feature type="transmembrane region" description="Helical" evidence="15">
    <location>
        <begin position="115"/>
        <end position="133"/>
    </location>
</feature>
<evidence type="ECO:0000256" key="12">
    <source>
        <dbReference type="ARBA" id="ARBA00023288"/>
    </source>
</evidence>
<dbReference type="InterPro" id="IPR008427">
    <property type="entry name" value="Extracellular_membr_CFEM_dom"/>
</dbReference>
<dbReference type="InterPro" id="IPR052337">
    <property type="entry name" value="SAT4-like"/>
</dbReference>
<evidence type="ECO:0000256" key="11">
    <source>
        <dbReference type="ARBA" id="ARBA00023157"/>
    </source>
</evidence>
<feature type="transmembrane region" description="Helical" evidence="15">
    <location>
        <begin position="200"/>
        <end position="220"/>
    </location>
</feature>
<keyword evidence="7 15" id="KW-0812">Transmembrane</keyword>
<dbReference type="GO" id="GO:0098552">
    <property type="term" value="C:side of membrane"/>
    <property type="evidence" value="ECO:0007669"/>
    <property type="project" value="UniProtKB-KW"/>
</dbReference>
<feature type="domain" description="Rhodopsin" evidence="17">
    <location>
        <begin position="136"/>
        <end position="378"/>
    </location>
</feature>
<comment type="caution">
    <text evidence="18">The sequence shown here is derived from an EMBL/GenBank/DDBJ whole genome shotgun (WGS) entry which is preliminary data.</text>
</comment>
<evidence type="ECO:0000259" key="17">
    <source>
        <dbReference type="Pfam" id="PF20684"/>
    </source>
</evidence>
<comment type="similarity">
    <text evidence="4">Belongs to the RBT5 family.</text>
</comment>
<evidence type="ECO:0000256" key="5">
    <source>
        <dbReference type="ARBA" id="ARBA00022525"/>
    </source>
</evidence>
<evidence type="ECO:0000256" key="2">
    <source>
        <dbReference type="ARBA" id="ARBA00004589"/>
    </source>
</evidence>
<feature type="transmembrane region" description="Helical" evidence="15">
    <location>
        <begin position="278"/>
        <end position="303"/>
    </location>
</feature>
<evidence type="ECO:0000256" key="10">
    <source>
        <dbReference type="ARBA" id="ARBA00023136"/>
    </source>
</evidence>
<dbReference type="PANTHER" id="PTHR33048:SF160">
    <property type="entry name" value="SAT4 FAMILY MEMBRANE PROTEIN"/>
    <property type="match status" value="1"/>
</dbReference>
<keyword evidence="10 15" id="KW-0472">Membrane</keyword>
<evidence type="ECO:0000256" key="9">
    <source>
        <dbReference type="ARBA" id="ARBA00022989"/>
    </source>
</evidence>
<evidence type="ECO:0000256" key="6">
    <source>
        <dbReference type="ARBA" id="ARBA00022622"/>
    </source>
</evidence>